<dbReference type="Pfam" id="PF03828">
    <property type="entry name" value="PAP_assoc"/>
    <property type="match status" value="1"/>
</dbReference>
<dbReference type="OrthoDB" id="407432at2759"/>
<dbReference type="EMBL" id="LUGG01000005">
    <property type="protein sequence ID" value="OBZ74431.1"/>
    <property type="molecule type" value="Genomic_DNA"/>
</dbReference>
<comment type="subcellular location">
    <subcellularLocation>
        <location evidence="3">Cytoplasm</location>
    </subcellularLocation>
</comment>
<evidence type="ECO:0000256" key="3">
    <source>
        <dbReference type="ARBA" id="ARBA00004496"/>
    </source>
</evidence>
<dbReference type="OMA" id="DHMAPIR"/>
<feature type="region of interest" description="Disordered" evidence="10">
    <location>
        <begin position="586"/>
        <end position="623"/>
    </location>
</feature>
<dbReference type="EC" id="2.7.7.19" evidence="5"/>
<feature type="compositionally biased region" description="Low complexity" evidence="10">
    <location>
        <begin position="810"/>
        <end position="840"/>
    </location>
</feature>
<dbReference type="Gene3D" id="1.10.1410.10">
    <property type="match status" value="1"/>
</dbReference>
<evidence type="ECO:0000313" key="13">
    <source>
        <dbReference type="EMBL" id="OBZ74431.1"/>
    </source>
</evidence>
<keyword evidence="7" id="KW-0808">Transferase</keyword>
<feature type="region of interest" description="Disordered" evidence="10">
    <location>
        <begin position="388"/>
        <end position="525"/>
    </location>
</feature>
<dbReference type="InterPro" id="IPR054708">
    <property type="entry name" value="MTPAP-like_central"/>
</dbReference>
<dbReference type="GO" id="GO:0031123">
    <property type="term" value="P:RNA 3'-end processing"/>
    <property type="evidence" value="ECO:0007669"/>
    <property type="project" value="TreeGrafter"/>
</dbReference>
<feature type="compositionally biased region" description="Low complexity" evidence="10">
    <location>
        <begin position="730"/>
        <end position="753"/>
    </location>
</feature>
<feature type="compositionally biased region" description="Low complexity" evidence="10">
    <location>
        <begin position="764"/>
        <end position="780"/>
    </location>
</feature>
<dbReference type="CDD" id="cd05402">
    <property type="entry name" value="NT_PAP_TUTase"/>
    <property type="match status" value="1"/>
</dbReference>
<gene>
    <name evidence="13" type="primary">cid1</name>
    <name evidence="13" type="ORF">A0H81_05394</name>
</gene>
<dbReference type="GO" id="GO:1990817">
    <property type="term" value="F:poly(A) RNA polymerase activity"/>
    <property type="evidence" value="ECO:0007669"/>
    <property type="project" value="UniProtKB-EC"/>
</dbReference>
<feature type="compositionally biased region" description="Low complexity" evidence="10">
    <location>
        <begin position="588"/>
        <end position="604"/>
    </location>
</feature>
<reference evidence="13 14" key="1">
    <citation type="submission" date="2016-03" db="EMBL/GenBank/DDBJ databases">
        <title>Whole genome sequencing of Grifola frondosa 9006-11.</title>
        <authorList>
            <person name="Min B."/>
            <person name="Park H."/>
            <person name="Kim J.-G."/>
            <person name="Cho H."/>
            <person name="Oh Y.-L."/>
            <person name="Kong W.-S."/>
            <person name="Choi I.-G."/>
        </authorList>
    </citation>
    <scope>NUCLEOTIDE SEQUENCE [LARGE SCALE GENOMIC DNA]</scope>
    <source>
        <strain evidence="13 14">9006-11</strain>
    </source>
</reference>
<feature type="compositionally biased region" description="Low complexity" evidence="10">
    <location>
        <begin position="434"/>
        <end position="447"/>
    </location>
</feature>
<dbReference type="PANTHER" id="PTHR12271:SF40">
    <property type="entry name" value="POLY(A) RNA POLYMERASE GLD2"/>
    <property type="match status" value="1"/>
</dbReference>
<feature type="domain" description="Poly(A) RNA polymerase mitochondrial-like central palm" evidence="12">
    <location>
        <begin position="45"/>
        <end position="180"/>
    </location>
</feature>
<dbReference type="GO" id="GO:0046872">
    <property type="term" value="F:metal ion binding"/>
    <property type="evidence" value="ECO:0007669"/>
    <property type="project" value="UniProtKB-KW"/>
</dbReference>
<evidence type="ECO:0000256" key="10">
    <source>
        <dbReference type="SAM" id="MobiDB-lite"/>
    </source>
</evidence>
<dbReference type="GO" id="GO:0010605">
    <property type="term" value="P:negative regulation of macromolecule metabolic process"/>
    <property type="evidence" value="ECO:0007669"/>
    <property type="project" value="UniProtKB-ARBA"/>
</dbReference>
<organism evidence="13 14">
    <name type="scientific">Grifola frondosa</name>
    <name type="common">Maitake</name>
    <name type="synonym">Polyporus frondosus</name>
    <dbReference type="NCBI Taxonomy" id="5627"/>
    <lineage>
        <taxon>Eukaryota</taxon>
        <taxon>Fungi</taxon>
        <taxon>Dikarya</taxon>
        <taxon>Basidiomycota</taxon>
        <taxon>Agaricomycotina</taxon>
        <taxon>Agaricomycetes</taxon>
        <taxon>Polyporales</taxon>
        <taxon>Grifolaceae</taxon>
        <taxon>Grifola</taxon>
    </lineage>
</organism>
<dbReference type="SUPFAM" id="SSF81301">
    <property type="entry name" value="Nucleotidyltransferase"/>
    <property type="match status" value="1"/>
</dbReference>
<feature type="region of interest" description="Disordered" evidence="10">
    <location>
        <begin position="691"/>
        <end position="851"/>
    </location>
</feature>
<protein>
    <recommendedName>
        <fullName evidence="5">polynucleotide adenylyltransferase</fullName>
        <ecNumber evidence="5">2.7.7.19</ecNumber>
    </recommendedName>
</protein>
<evidence type="ECO:0000256" key="1">
    <source>
        <dbReference type="ARBA" id="ARBA00001936"/>
    </source>
</evidence>
<accession>A0A1C7MBW2</accession>
<feature type="compositionally biased region" description="Basic and acidic residues" evidence="10">
    <location>
        <begin position="469"/>
        <end position="478"/>
    </location>
</feature>
<evidence type="ECO:0000259" key="11">
    <source>
        <dbReference type="Pfam" id="PF03828"/>
    </source>
</evidence>
<comment type="cofactor">
    <cofactor evidence="1">
        <name>Mn(2+)</name>
        <dbReference type="ChEBI" id="CHEBI:29035"/>
    </cofactor>
</comment>
<feature type="domain" description="PAP-associated" evidence="11">
    <location>
        <begin position="272"/>
        <end position="330"/>
    </location>
</feature>
<evidence type="ECO:0000256" key="5">
    <source>
        <dbReference type="ARBA" id="ARBA00012388"/>
    </source>
</evidence>
<comment type="similarity">
    <text evidence="4">Belongs to the DNA polymerase type-B-like family.</text>
</comment>
<feature type="compositionally biased region" description="Basic and acidic residues" evidence="10">
    <location>
        <begin position="506"/>
        <end position="524"/>
    </location>
</feature>
<evidence type="ECO:0000256" key="9">
    <source>
        <dbReference type="ARBA" id="ARBA00022842"/>
    </source>
</evidence>
<keyword evidence="8" id="KW-0479">Metal-binding</keyword>
<keyword evidence="14" id="KW-1185">Reference proteome</keyword>
<evidence type="ECO:0000256" key="6">
    <source>
        <dbReference type="ARBA" id="ARBA00022490"/>
    </source>
</evidence>
<dbReference type="InterPro" id="IPR043519">
    <property type="entry name" value="NT_sf"/>
</dbReference>
<dbReference type="GO" id="GO:0005737">
    <property type="term" value="C:cytoplasm"/>
    <property type="evidence" value="ECO:0007669"/>
    <property type="project" value="UniProtKB-SubCell"/>
</dbReference>
<dbReference type="SUPFAM" id="SSF81631">
    <property type="entry name" value="PAP/OAS1 substrate-binding domain"/>
    <property type="match status" value="1"/>
</dbReference>
<feature type="compositionally biased region" description="Low complexity" evidence="10">
    <location>
        <begin position="417"/>
        <end position="427"/>
    </location>
</feature>
<evidence type="ECO:0000256" key="8">
    <source>
        <dbReference type="ARBA" id="ARBA00022723"/>
    </source>
</evidence>
<evidence type="ECO:0000259" key="12">
    <source>
        <dbReference type="Pfam" id="PF22600"/>
    </source>
</evidence>
<comment type="caution">
    <text evidence="13">The sequence shown here is derived from an EMBL/GenBank/DDBJ whole genome shotgun (WGS) entry which is preliminary data.</text>
</comment>
<feature type="compositionally biased region" description="Polar residues" evidence="10">
    <location>
        <begin position="713"/>
        <end position="724"/>
    </location>
</feature>
<dbReference type="Proteomes" id="UP000092993">
    <property type="component" value="Unassembled WGS sequence"/>
</dbReference>
<dbReference type="InterPro" id="IPR002058">
    <property type="entry name" value="PAP_assoc"/>
</dbReference>
<comment type="cofactor">
    <cofactor evidence="2">
        <name>Mg(2+)</name>
        <dbReference type="ChEBI" id="CHEBI:18420"/>
    </cofactor>
</comment>
<dbReference type="STRING" id="5627.A0A1C7MBW2"/>
<dbReference type="PANTHER" id="PTHR12271">
    <property type="entry name" value="POLY A POLYMERASE CID PAP -RELATED"/>
    <property type="match status" value="1"/>
</dbReference>
<evidence type="ECO:0000313" key="14">
    <source>
        <dbReference type="Proteomes" id="UP000092993"/>
    </source>
</evidence>
<proteinExistence type="inferred from homology"/>
<keyword evidence="6" id="KW-0963">Cytoplasm</keyword>
<dbReference type="AlphaFoldDB" id="A0A1C7MBW2"/>
<dbReference type="Pfam" id="PF22600">
    <property type="entry name" value="MTPAP-like_central"/>
    <property type="match status" value="1"/>
</dbReference>
<dbReference type="Gene3D" id="3.30.460.10">
    <property type="entry name" value="Beta Polymerase, domain 2"/>
    <property type="match status" value="1"/>
</dbReference>
<evidence type="ECO:0000256" key="2">
    <source>
        <dbReference type="ARBA" id="ARBA00001946"/>
    </source>
</evidence>
<keyword evidence="9" id="KW-0460">Magnesium</keyword>
<evidence type="ECO:0000256" key="7">
    <source>
        <dbReference type="ARBA" id="ARBA00022679"/>
    </source>
</evidence>
<name>A0A1C7MBW2_GRIFR</name>
<evidence type="ECO:0000256" key="4">
    <source>
        <dbReference type="ARBA" id="ARBA00008593"/>
    </source>
</evidence>
<sequence length="924" mass="101389">MATVAYSPSPPSAVQSLRQHYLNPSSPPQRRHASKQRFITEFSQCLFDFVVQLLPTSEEMAVKEDVRKLLERLIRTIEPDSRLLSFGSTANGFNLRNSDMDLCCLIDSEERLAATDLVTMLGDLLERETKFHVKPLPHARIPIVKLSLDPSPGLPFGIACDIGFENRLALENTRLLMCYAMIDPPRVRTMVLFLKVWSKRRKINSPYKGTLSSYGYVLLVIYFLVHVKNPPVLPNLQQMPPLRSISYDDTHLMGTIFELLRQRWTSSNSETVAELLIDFFKFYSRDFSYNTGVASIRAGLLKKESKGWQSEFEKGSPRERNRLCIEDPFEMDYNVARCVTKDGLYTIRGEFMRASRILAARPERAVLALAQLCDERKDETLGPASVVRSTFTPPRLTSLPPQAPYTVGSNPSRPNGVTVPVPTTVSPHINSHGPSTPSSPSSPVSPTLDHMAPIRGRWTSPPPPEAPEEDRSAFEDRLGQSLALATASRAAQEREAAYASSSNSETHTDDERQSDMAESDDVRSVRSYMEDGAIYRSRERDRLIAAQQQQQSIPQYQYAFDPSSSNLNSRMEGGLDVKMISRLRGRPASRLAQQASTSQASGASTPREQPDVFVPPPRMDTPRRSMSFPSRFSLPPVQMTPPPQYVYNGDANVYYEAMPARERVFRAMATYGSPMQVQYVPPSLIRDRVPAYDDEESSRSRSSSPLHAPITIQRGSQPANSIVGPSQLDASPSSRTKSTFSHSHSHSTATVTAPTPPANVSQFPSSSALAPSLSRSRSPVTPSPQPPSQLPNRHPQLPPRLRGERDMRSRSPFASISSGSGSPPMSCSSSQYAASSSPLSTSPPSPSRSEACPKYVTKVVASPVVSAESPSAPQAVPAPTSTPVPVAATTLNLVSEVDIANPDPGTVEGADALVEPVQALSVGP</sequence>